<proteinExistence type="inferred from homology"/>
<dbReference type="Proteomes" id="UP000029499">
    <property type="component" value="Chromosome"/>
</dbReference>
<dbReference type="InterPro" id="IPR014453">
    <property type="entry name" value="Inhibitor_vertebrate_lysozyme"/>
</dbReference>
<dbReference type="InterPro" id="IPR036501">
    <property type="entry name" value="Inhibitor_vert_lysozyme_sf"/>
</dbReference>
<gene>
    <name evidence="7" type="ORF">LT40_15900</name>
</gene>
<keyword evidence="3 6" id="KW-0732">Signal</keyword>
<dbReference type="KEGG" id="prh:LT40_15900"/>
<evidence type="ECO:0000256" key="2">
    <source>
        <dbReference type="ARBA" id="ARBA00009724"/>
    </source>
</evidence>
<sequence>MTCMTFKGMAMALSLFGSTMAVAANDGQARVSGLLGSSTEYRDTWQSVVQSEERLPDWIINLSGHSPEQMTAVSEDGDNYLAGPLCETAESCKSGRLLVAVSLDKEDAYALYVQVPAGLPTDKSPSRHATFRFLGKPDEGMQQMLMEQLKKDPNWY</sequence>
<keyword evidence="4" id="KW-0574">Periplasm</keyword>
<dbReference type="RefSeq" id="WP_043191897.1">
    <property type="nucleotide sequence ID" value="NZ_CP009533.1"/>
</dbReference>
<keyword evidence="5" id="KW-1015">Disulfide bond</keyword>
<keyword evidence="8" id="KW-1185">Reference proteome</keyword>
<evidence type="ECO:0000256" key="1">
    <source>
        <dbReference type="ARBA" id="ARBA00004418"/>
    </source>
</evidence>
<name>A0A089ZR53_9PSED</name>
<evidence type="ECO:0000256" key="6">
    <source>
        <dbReference type="SAM" id="SignalP"/>
    </source>
</evidence>
<dbReference type="OrthoDB" id="8858386at2"/>
<dbReference type="Pfam" id="PF08816">
    <property type="entry name" value="Ivy"/>
    <property type="match status" value="1"/>
</dbReference>
<evidence type="ECO:0000313" key="8">
    <source>
        <dbReference type="Proteomes" id="UP000029499"/>
    </source>
</evidence>
<evidence type="ECO:0000256" key="5">
    <source>
        <dbReference type="PIRSR" id="PIRSR009103-2"/>
    </source>
</evidence>
<dbReference type="SUPFAM" id="SSF89872">
    <property type="entry name" value="Inhibitor of vertebrate lysozyme, Ivy"/>
    <property type="match status" value="1"/>
</dbReference>
<feature type="disulfide bond" evidence="5">
    <location>
        <begin position="86"/>
        <end position="92"/>
    </location>
</feature>
<protein>
    <recommendedName>
        <fullName evidence="9">Inhibitor of vertebrate lysozyme</fullName>
    </recommendedName>
</protein>
<dbReference type="PIRSF" id="PIRSF009103">
    <property type="entry name" value="Ivy"/>
    <property type="match status" value="1"/>
</dbReference>
<dbReference type="HOGENOM" id="CLU_109262_1_0_6"/>
<dbReference type="AlphaFoldDB" id="A0A089ZR53"/>
<reference evidence="7 8" key="1">
    <citation type="journal article" date="2015" name="J. Biotechnol.">
        <title>Complete genome sequence of Pseudomonas rhizosphaerae IH5T (=DSM 16299T), a phosphate-solubilizing rhizobacterium for bacterial biofertilizer.</title>
        <authorList>
            <person name="Kwak Y."/>
            <person name="Jung B.K."/>
            <person name="Shin J.H."/>
        </authorList>
    </citation>
    <scope>NUCLEOTIDE SEQUENCE [LARGE SCALE GENOMIC DNA]</scope>
    <source>
        <strain evidence="7">DSM 16299</strain>
    </source>
</reference>
<evidence type="ECO:0008006" key="9">
    <source>
        <dbReference type="Google" id="ProtNLM"/>
    </source>
</evidence>
<feature type="signal peptide" evidence="6">
    <location>
        <begin position="1"/>
        <end position="23"/>
    </location>
</feature>
<comment type="similarity">
    <text evidence="2">Belongs to the ivy family.</text>
</comment>
<dbReference type="Gene3D" id="3.40.1420.10">
    <property type="entry name" value="Inhibitor of vertebrate lysozyme"/>
    <property type="match status" value="1"/>
</dbReference>
<dbReference type="EMBL" id="CP009533">
    <property type="protein sequence ID" value="AIS18781.1"/>
    <property type="molecule type" value="Genomic_DNA"/>
</dbReference>
<dbReference type="STRING" id="216142.LT40_15900"/>
<evidence type="ECO:0000313" key="7">
    <source>
        <dbReference type="EMBL" id="AIS18781.1"/>
    </source>
</evidence>
<organism evidence="7 8">
    <name type="scientific">Pseudomonas rhizosphaerae</name>
    <dbReference type="NCBI Taxonomy" id="216142"/>
    <lineage>
        <taxon>Bacteria</taxon>
        <taxon>Pseudomonadati</taxon>
        <taxon>Pseudomonadota</taxon>
        <taxon>Gammaproteobacteria</taxon>
        <taxon>Pseudomonadales</taxon>
        <taxon>Pseudomonadaceae</taxon>
        <taxon>Pseudomonas</taxon>
    </lineage>
</organism>
<feature type="chain" id="PRO_5001852693" description="Inhibitor of vertebrate lysozyme" evidence="6">
    <location>
        <begin position="24"/>
        <end position="156"/>
    </location>
</feature>
<accession>A0A089ZR53</accession>
<evidence type="ECO:0000256" key="3">
    <source>
        <dbReference type="ARBA" id="ARBA00022729"/>
    </source>
</evidence>
<dbReference type="GO" id="GO:0042597">
    <property type="term" value="C:periplasmic space"/>
    <property type="evidence" value="ECO:0007669"/>
    <property type="project" value="UniProtKB-SubCell"/>
</dbReference>
<evidence type="ECO:0000256" key="4">
    <source>
        <dbReference type="ARBA" id="ARBA00022764"/>
    </source>
</evidence>
<dbReference type="eggNOG" id="ENOG50305HJ">
    <property type="taxonomic scope" value="Bacteria"/>
</dbReference>
<comment type="subcellular location">
    <subcellularLocation>
        <location evidence="1">Periplasm</location>
    </subcellularLocation>
</comment>